<keyword evidence="2" id="KW-1133">Transmembrane helix</keyword>
<keyword evidence="1" id="KW-0175">Coiled coil</keyword>
<dbReference type="PANTHER" id="PTHR30386">
    <property type="entry name" value="MEMBRANE FUSION SUBUNIT OF EMRAB-TOLC MULTIDRUG EFFLUX PUMP"/>
    <property type="match status" value="1"/>
</dbReference>
<accession>A0A090QGI0</accession>
<evidence type="ECO:0000313" key="4">
    <source>
        <dbReference type="Proteomes" id="UP000029227"/>
    </source>
</evidence>
<dbReference type="AlphaFoldDB" id="A0A090QGI0"/>
<gene>
    <name evidence="3" type="ORF">JCM19237_5148</name>
</gene>
<dbReference type="Gene3D" id="1.10.287.470">
    <property type="entry name" value="Helix hairpin bin"/>
    <property type="match status" value="1"/>
</dbReference>
<organism evidence="3 4">
    <name type="scientific">Photobacterium aphoticum</name>
    <dbReference type="NCBI Taxonomy" id="754436"/>
    <lineage>
        <taxon>Bacteria</taxon>
        <taxon>Pseudomonadati</taxon>
        <taxon>Pseudomonadota</taxon>
        <taxon>Gammaproteobacteria</taxon>
        <taxon>Vibrionales</taxon>
        <taxon>Vibrionaceae</taxon>
        <taxon>Photobacterium</taxon>
    </lineage>
</organism>
<sequence>MLEGLAVWALFIYLLRMVGMPWNKFTQAFAYIGGGSWLLFVWVGLITFAPMDLSGGSVVQSPHIQLRPGSTQIKGHVDEILVHPNQAVTKGQLVYTLDDAPYQIALNKAKAELHSAQVALSIAKEDVRIAAENQQTSLKDIEISKNQLAAAKEDLAYKQTTLQRYREQNRVVKHTITETQMDQQSTAVELAKADVVTLASQLEKAKLAANRAKLDVEKPH</sequence>
<dbReference type="EMBL" id="BBMN01000001">
    <property type="protein sequence ID" value="GAL02255.1"/>
    <property type="molecule type" value="Genomic_DNA"/>
</dbReference>
<dbReference type="Gene3D" id="2.40.50.100">
    <property type="match status" value="1"/>
</dbReference>
<proteinExistence type="predicted"/>
<reference evidence="3 4" key="1">
    <citation type="journal article" date="2014" name="Genome Announc.">
        <title>Draft Genome Sequences of Two Vibrionaceae Species, Vibrio ponticus C121 and Photobacterium aphoticum C119, Isolated as Coral Reef Microbiota.</title>
        <authorList>
            <person name="Al-saari N."/>
            <person name="Meirelles P.M."/>
            <person name="Mino S."/>
            <person name="Suda W."/>
            <person name="Oshima K."/>
            <person name="Hattori M."/>
            <person name="Ohkuma M."/>
            <person name="Thompson F.L."/>
            <person name="Gomez-Gil B."/>
            <person name="Sawabe T."/>
            <person name="Sawabe T."/>
        </authorList>
    </citation>
    <scope>NUCLEOTIDE SEQUENCE [LARGE SCALE GENOMIC DNA]</scope>
    <source>
        <strain evidence="3 4">JCM 19237</strain>
    </source>
</reference>
<keyword evidence="2" id="KW-0812">Transmembrane</keyword>
<dbReference type="SUPFAM" id="SSF111369">
    <property type="entry name" value="HlyD-like secretion proteins"/>
    <property type="match status" value="1"/>
</dbReference>
<feature type="transmembrane region" description="Helical" evidence="2">
    <location>
        <begin position="29"/>
        <end position="51"/>
    </location>
</feature>
<feature type="coiled-coil region" evidence="1">
    <location>
        <begin position="106"/>
        <end position="168"/>
    </location>
</feature>
<evidence type="ECO:0000256" key="2">
    <source>
        <dbReference type="SAM" id="Phobius"/>
    </source>
</evidence>
<feature type="transmembrane region" description="Helical" evidence="2">
    <location>
        <begin position="6"/>
        <end position="22"/>
    </location>
</feature>
<name>A0A090QGI0_9GAMM</name>
<keyword evidence="2" id="KW-0472">Membrane</keyword>
<dbReference type="InterPro" id="IPR050739">
    <property type="entry name" value="MFP"/>
</dbReference>
<comment type="caution">
    <text evidence="3">The sequence shown here is derived from an EMBL/GenBank/DDBJ whole genome shotgun (WGS) entry which is preliminary data.</text>
</comment>
<dbReference type="eggNOG" id="COG1566">
    <property type="taxonomic scope" value="Bacteria"/>
</dbReference>
<dbReference type="STRING" id="754436.JCM19237_5148"/>
<dbReference type="Proteomes" id="UP000029227">
    <property type="component" value="Unassembled WGS sequence"/>
</dbReference>
<protein>
    <submittedName>
        <fullName evidence="3">Membrane fusion component of tripartite multidrug resistance system</fullName>
    </submittedName>
</protein>
<evidence type="ECO:0000256" key="1">
    <source>
        <dbReference type="SAM" id="Coils"/>
    </source>
</evidence>
<evidence type="ECO:0000313" key="3">
    <source>
        <dbReference type="EMBL" id="GAL02255.1"/>
    </source>
</evidence>